<protein>
    <submittedName>
        <fullName evidence="3">Aldo/keto reductase</fullName>
    </submittedName>
</protein>
<dbReference type="InterPro" id="IPR050523">
    <property type="entry name" value="AKR_Detox_Biosynth"/>
</dbReference>
<proteinExistence type="predicted"/>
<evidence type="ECO:0000313" key="4">
    <source>
        <dbReference type="Proteomes" id="UP000032679"/>
    </source>
</evidence>
<dbReference type="Pfam" id="PF00248">
    <property type="entry name" value="Aldo_ket_red"/>
    <property type="match status" value="1"/>
</dbReference>
<sequence>MQSRPLGRSGLSIPPLVLGGNVFGWTADRAQSFRILDAALDHGLTAIDTADMYSAWVPGNQGGESETIIGEWLTQRGNRDRITLFTKVGMAMGDGRKGLSPDWIRHEIEASLRRLKTDHVDLYQAHQDDPDTPLEETLETFAALIREGKVRALGASNYTADRLREALDVSEKHKLPRYESLQPHYNLIERSDYESGLEKVAADAGLGVIPYYALASGFLTGKYRSEADLKDRARADGVRAYVTSERGQKILGALDAVSSRHDVDPTQVALAWAIARPSITAPIVSASRPEQIADLARAGTLSLTADDIKALDEASA</sequence>
<dbReference type="STRING" id="1231623.Tasa_028_094"/>
<dbReference type="EMBL" id="BALE01000028">
    <property type="protein sequence ID" value="GAN54727.1"/>
    <property type="molecule type" value="Genomic_DNA"/>
</dbReference>
<dbReference type="RefSeq" id="WP_048849262.1">
    <property type="nucleotide sequence ID" value="NZ_BALE01000028.1"/>
</dbReference>
<dbReference type="InterPro" id="IPR023210">
    <property type="entry name" value="NADP_OxRdtase_dom"/>
</dbReference>
<dbReference type="PANTHER" id="PTHR43364">
    <property type="entry name" value="NADH-SPECIFIC METHYLGLYOXAL REDUCTASE-RELATED"/>
    <property type="match status" value="1"/>
</dbReference>
<evidence type="ECO:0000313" key="3">
    <source>
        <dbReference type="EMBL" id="GAN54727.1"/>
    </source>
</evidence>
<comment type="caution">
    <text evidence="3">The sequence shown here is derived from an EMBL/GenBank/DDBJ whole genome shotgun (WGS) entry which is preliminary data.</text>
</comment>
<keyword evidence="1" id="KW-0560">Oxidoreductase</keyword>
<dbReference type="PANTHER" id="PTHR43364:SF6">
    <property type="entry name" value="OXIDOREDUCTASE-RELATED"/>
    <property type="match status" value="1"/>
</dbReference>
<evidence type="ECO:0000256" key="1">
    <source>
        <dbReference type="ARBA" id="ARBA00023002"/>
    </source>
</evidence>
<dbReference type="SUPFAM" id="SSF51430">
    <property type="entry name" value="NAD(P)-linked oxidoreductase"/>
    <property type="match status" value="1"/>
</dbReference>
<evidence type="ECO:0000259" key="2">
    <source>
        <dbReference type="Pfam" id="PF00248"/>
    </source>
</evidence>
<dbReference type="Proteomes" id="UP000032679">
    <property type="component" value="Unassembled WGS sequence"/>
</dbReference>
<dbReference type="InterPro" id="IPR036812">
    <property type="entry name" value="NAD(P)_OxRdtase_dom_sf"/>
</dbReference>
<reference evidence="3 4" key="1">
    <citation type="submission" date="2012-10" db="EMBL/GenBank/DDBJ databases">
        <title>Genome sequencing of Tanticharoenia sakaeratensis NBRC 103193.</title>
        <authorList>
            <person name="Azuma Y."/>
            <person name="Hadano H."/>
            <person name="Hirakawa H."/>
            <person name="Matsushita K."/>
        </authorList>
    </citation>
    <scope>NUCLEOTIDE SEQUENCE [LARGE SCALE GENOMIC DNA]</scope>
    <source>
        <strain evidence="3 4">NBRC 103193</strain>
    </source>
</reference>
<feature type="domain" description="NADP-dependent oxidoreductase" evidence="2">
    <location>
        <begin position="15"/>
        <end position="315"/>
    </location>
</feature>
<dbReference type="CDD" id="cd19081">
    <property type="entry name" value="AKR_AKR9C1"/>
    <property type="match status" value="1"/>
</dbReference>
<dbReference type="GO" id="GO:0005829">
    <property type="term" value="C:cytosol"/>
    <property type="evidence" value="ECO:0007669"/>
    <property type="project" value="UniProtKB-ARBA"/>
</dbReference>
<dbReference type="FunFam" id="3.20.20.100:FF:000004">
    <property type="entry name" value="Oxidoreductase, aldo/keto reductase"/>
    <property type="match status" value="1"/>
</dbReference>
<dbReference type="OrthoDB" id="9773828at2"/>
<dbReference type="AlphaFoldDB" id="A0A0D6MM21"/>
<dbReference type="GO" id="GO:0016491">
    <property type="term" value="F:oxidoreductase activity"/>
    <property type="evidence" value="ECO:0007669"/>
    <property type="project" value="UniProtKB-KW"/>
</dbReference>
<gene>
    <name evidence="3" type="ORF">Tasa_028_094</name>
</gene>
<keyword evidence="4" id="KW-1185">Reference proteome</keyword>
<name>A0A0D6MM21_9PROT</name>
<organism evidence="3 4">
    <name type="scientific">Tanticharoenia sakaeratensis NBRC 103193</name>
    <dbReference type="NCBI Taxonomy" id="1231623"/>
    <lineage>
        <taxon>Bacteria</taxon>
        <taxon>Pseudomonadati</taxon>
        <taxon>Pseudomonadota</taxon>
        <taxon>Alphaproteobacteria</taxon>
        <taxon>Acetobacterales</taxon>
        <taxon>Acetobacteraceae</taxon>
        <taxon>Tanticharoenia</taxon>
    </lineage>
</organism>
<accession>A0A0D6MM21</accession>
<dbReference type="Gene3D" id="3.20.20.100">
    <property type="entry name" value="NADP-dependent oxidoreductase domain"/>
    <property type="match status" value="1"/>
</dbReference>